<evidence type="ECO:0000313" key="3">
    <source>
        <dbReference type="EMBL" id="KAF1802713.1"/>
    </source>
</evidence>
<evidence type="ECO:0000313" key="4">
    <source>
        <dbReference type="Proteomes" id="UP000469890"/>
    </source>
</evidence>
<sequence>MAHPPPPPPLAGELVVVALKAEKLQHQAPGKQDPFCLFRVGDVIKRTKTDYGGGLYPIWDDQVNIPVAAGHYQMHVQIFDKDTKPNNLMGDGIVDLKKVLRDKEHDGYFPLNFRGRQGTGVIYLELTFYSAQNSARPQQQVRYQYPPGHVPGGNFRPPQQQHRPPHSTPPPQQQQHHHPQTYPQQQPHYNSRPPPMHIQTPPMQHHQRPLPQPPIQQQHRPPPMSQPQPYPQPRPSSSMGTAQMFSPVMPSPQPLLSAPYQPAPSPATRPAHGKYFVCRAQLMGY</sequence>
<dbReference type="EMBL" id="JAAECE010000004">
    <property type="protein sequence ID" value="KAF1802713.1"/>
    <property type="molecule type" value="Genomic_DNA"/>
</dbReference>
<dbReference type="InterPro" id="IPR052981">
    <property type="entry name" value="Ingression_C2_domain"/>
</dbReference>
<reference evidence="3 4" key="1">
    <citation type="submission" date="2019-09" db="EMBL/GenBank/DDBJ databases">
        <authorList>
            <consortium name="DOE Joint Genome Institute"/>
            <person name="Mondo S.J."/>
            <person name="Navarro-Mendoza M.I."/>
            <person name="Perez-Arques C."/>
            <person name="Panchal S."/>
            <person name="Nicolas F.E."/>
            <person name="Ganguly P."/>
            <person name="Pangilinan J."/>
            <person name="Grigoriev I."/>
            <person name="Heitman J."/>
            <person name="Sanya K."/>
            <person name="Garre V."/>
        </authorList>
    </citation>
    <scope>NUCLEOTIDE SEQUENCE [LARGE SCALE GENOMIC DNA]</scope>
    <source>
        <strain evidence="3 4">MU402</strain>
    </source>
</reference>
<dbReference type="Proteomes" id="UP000469890">
    <property type="component" value="Unassembled WGS sequence"/>
</dbReference>
<dbReference type="Pfam" id="PF00168">
    <property type="entry name" value="C2"/>
    <property type="match status" value="1"/>
</dbReference>
<feature type="compositionally biased region" description="Pro residues" evidence="1">
    <location>
        <begin position="210"/>
        <end position="234"/>
    </location>
</feature>
<feature type="domain" description="C2" evidence="2">
    <location>
        <begin position="1"/>
        <end position="109"/>
    </location>
</feature>
<evidence type="ECO:0000259" key="2">
    <source>
        <dbReference type="PROSITE" id="PS50004"/>
    </source>
</evidence>
<dbReference type="InterPro" id="IPR000008">
    <property type="entry name" value="C2_dom"/>
</dbReference>
<feature type="compositionally biased region" description="Low complexity" evidence="1">
    <location>
        <begin position="180"/>
        <end position="189"/>
    </location>
</feature>
<feature type="compositionally biased region" description="Low complexity" evidence="1">
    <location>
        <begin position="137"/>
        <end position="147"/>
    </location>
</feature>
<dbReference type="SUPFAM" id="SSF49562">
    <property type="entry name" value="C2 domain (Calcium/lipid-binding domain, CaLB)"/>
    <property type="match status" value="1"/>
</dbReference>
<dbReference type="PANTHER" id="PTHR47052:SF3">
    <property type="entry name" value="INGRESSION PROTEIN 1"/>
    <property type="match status" value="1"/>
</dbReference>
<dbReference type="PROSITE" id="PS50004">
    <property type="entry name" value="C2"/>
    <property type="match status" value="1"/>
</dbReference>
<accession>A0A8H4F3R2</accession>
<evidence type="ECO:0000256" key="1">
    <source>
        <dbReference type="SAM" id="MobiDB-lite"/>
    </source>
</evidence>
<dbReference type="InterPro" id="IPR035892">
    <property type="entry name" value="C2_domain_sf"/>
</dbReference>
<dbReference type="Gene3D" id="2.60.40.150">
    <property type="entry name" value="C2 domain"/>
    <property type="match status" value="1"/>
</dbReference>
<name>A0A8H4F3R2_MUCCL</name>
<organism evidence="3 4">
    <name type="scientific">Mucor circinelloides f. lusitanicus</name>
    <name type="common">Mucor racemosus var. lusitanicus</name>
    <dbReference type="NCBI Taxonomy" id="29924"/>
    <lineage>
        <taxon>Eukaryota</taxon>
        <taxon>Fungi</taxon>
        <taxon>Fungi incertae sedis</taxon>
        <taxon>Mucoromycota</taxon>
        <taxon>Mucoromycotina</taxon>
        <taxon>Mucoromycetes</taxon>
        <taxon>Mucorales</taxon>
        <taxon>Mucorineae</taxon>
        <taxon>Mucoraceae</taxon>
        <taxon>Mucor</taxon>
    </lineage>
</organism>
<dbReference type="SMART" id="SM00239">
    <property type="entry name" value="C2"/>
    <property type="match status" value="1"/>
</dbReference>
<proteinExistence type="predicted"/>
<feature type="region of interest" description="Disordered" evidence="1">
    <location>
        <begin position="137"/>
        <end position="271"/>
    </location>
</feature>
<dbReference type="PANTHER" id="PTHR47052">
    <property type="entry name" value="CONSERVED SERINE PROLINE-RICH PROTEIN (AFU_ORTHOLOGUE AFUA_2G01790)"/>
    <property type="match status" value="1"/>
</dbReference>
<comment type="caution">
    <text evidence="3">The sequence shown here is derived from an EMBL/GenBank/DDBJ whole genome shotgun (WGS) entry which is preliminary data.</text>
</comment>
<protein>
    <submittedName>
        <fullName evidence="3">C2 domain-containing protein</fullName>
    </submittedName>
</protein>
<dbReference type="AlphaFoldDB" id="A0A8H4F3R2"/>
<gene>
    <name evidence="3" type="ORF">FB192DRAFT_1379486</name>
</gene>